<evidence type="ECO:0000313" key="2">
    <source>
        <dbReference type="EMBL" id="PDX81448.1"/>
    </source>
</evidence>
<reference evidence="1" key="2">
    <citation type="submission" date="2017-07" db="EMBL/GenBank/DDBJ databases">
        <authorList>
            <person name="Sun Z.S."/>
            <person name="Albrecht U."/>
            <person name="Echele G."/>
            <person name="Lee C.C."/>
        </authorList>
    </citation>
    <scope>NUCLEOTIDE SEQUENCE</scope>
    <source>
        <strain evidence="1">CNCM I 4573</strain>
        <strain evidence="2">CNCM I 4575</strain>
    </source>
</reference>
<dbReference type="AlphaFoldDB" id="A0A2A7A4X2"/>
<dbReference type="EMBL" id="NMTY01000015">
    <property type="protein sequence ID" value="PDX81448.1"/>
    <property type="molecule type" value="Genomic_DNA"/>
</dbReference>
<evidence type="ECO:0000313" key="1">
    <source>
        <dbReference type="EMBL" id="PDX74176.1"/>
    </source>
</evidence>
<protein>
    <submittedName>
        <fullName evidence="1">Uncharacterized protein</fullName>
    </submittedName>
</protein>
<comment type="caution">
    <text evidence="1">The sequence shown here is derived from an EMBL/GenBank/DDBJ whole genome shotgun (WGS) entry which is preliminary data.</text>
</comment>
<reference evidence="3 4" key="1">
    <citation type="journal article" date="2017" name="Front. Microbiol.">
        <title>New Insights into the Diversity of the Genus Faecalibacterium.</title>
        <authorList>
            <person name="Benevides L."/>
            <person name="Burman S."/>
            <person name="Martin R."/>
            <person name="Robert V."/>
            <person name="Thomas M."/>
            <person name="Miquel S."/>
            <person name="Chain F."/>
            <person name="Sokol H."/>
            <person name="Bermudez-Humaran L.G."/>
            <person name="Morrison M."/>
            <person name="Langella P."/>
            <person name="Azevedo V.A."/>
            <person name="Chatel J.M."/>
            <person name="Soares S."/>
        </authorList>
    </citation>
    <scope>NUCLEOTIDE SEQUENCE [LARGE SCALE GENOMIC DNA]</scope>
    <source>
        <strain evidence="1 4">CNCM I 4573</strain>
        <strain evidence="2 3">CNCM I 4575</strain>
    </source>
</reference>
<dbReference type="Proteomes" id="UP000220005">
    <property type="component" value="Unassembled WGS sequence"/>
</dbReference>
<proteinExistence type="predicted"/>
<name>A0A2A7A4X2_9FIRM</name>
<dbReference type="RefSeq" id="WP_097786183.1">
    <property type="nucleotide sequence ID" value="NZ_NMTW01000053.1"/>
</dbReference>
<dbReference type="EMBL" id="NMTW01000053">
    <property type="protein sequence ID" value="PDX74176.1"/>
    <property type="molecule type" value="Genomic_DNA"/>
</dbReference>
<sequence length="109" mass="12019">MGKKTVDTEHLTRILFKWAADFSADTDIVARTATNCYEAAASLALKLPDVDPESLRQMTHLKYNATDRTLTCLNCSGETKLGDYDNPEDFKYCPFCGFKVVKIAGCGNG</sequence>
<organism evidence="1 4">
    <name type="scientific">Faecalibacterium prausnitzii</name>
    <dbReference type="NCBI Taxonomy" id="853"/>
    <lineage>
        <taxon>Bacteria</taxon>
        <taxon>Bacillati</taxon>
        <taxon>Bacillota</taxon>
        <taxon>Clostridia</taxon>
        <taxon>Eubacteriales</taxon>
        <taxon>Oscillospiraceae</taxon>
        <taxon>Faecalibacterium</taxon>
    </lineage>
</organism>
<gene>
    <name evidence="1" type="ORF">CGS56_14135</name>
    <name evidence="2" type="ORF">CGS58_07085</name>
</gene>
<accession>A0A2A7A4X2</accession>
<evidence type="ECO:0000313" key="3">
    <source>
        <dbReference type="Proteomes" id="UP000220005"/>
    </source>
</evidence>
<evidence type="ECO:0000313" key="4">
    <source>
        <dbReference type="Proteomes" id="UP000220157"/>
    </source>
</evidence>
<dbReference type="Proteomes" id="UP000220157">
    <property type="component" value="Unassembled WGS sequence"/>
</dbReference>